<protein>
    <submittedName>
        <fullName evidence="2">Uncharacterized protein</fullName>
    </submittedName>
</protein>
<feature type="compositionally biased region" description="Low complexity" evidence="1">
    <location>
        <begin position="541"/>
        <end position="559"/>
    </location>
</feature>
<feature type="region of interest" description="Disordered" evidence="1">
    <location>
        <begin position="354"/>
        <end position="385"/>
    </location>
</feature>
<sequence length="615" mass="69174">MCPIPISNGPHRLGPPPASAPVANDVVYDDESTVCSESEAGSDWDDPCAFLGWVRQEEADTFAVEKGEENKPAYEAYNFVLSPERKELVSGTVKMFGFKRYERHRTFPARVSRDPQPAEQSDLAEIHLRSIKEFQDKHRRSWVGRMLLGNAKTYEQHLDERCNKLPVQVQGAINALLEDRGKATSTNYRTRTWTVVSLKEQQGFRFAQTDLPEVNPRKNRFWKKNKGIKQPVVYSVVVQARETKVCSNNKGVQSFNAWENPWATADIAEARRKTRDRCREIDNQRAEEREARRAKRMPSPPSYRSERERSASPPSYRSPRTRYSSPPRYRVREVVTRARSRSVESLSVRIRRYRSQSPPPQRIRVQRRECSPDSVDDRWTSPFNRDPFSAPTPPECYTPPPAVSAYSRPLFPPPPMPQVQPFQRFPPPPSVLPPPGPFPAPAVCRACQTVPCCGHFPRIMPCPRPLQPTYNGIATHPPCYHCFGFQGPVPGSPPLSPSFGSFPPPPPPMPMAMPPPRPPFGTFARPIWPVPAPMPGYFPRNSSLPSSRSSSRSSSPSPSHVFGWRKPQVEDCNDELNDPATELPADDVSVIEEADGSAVGDQAPELVRATSPSLV</sequence>
<proteinExistence type="predicted"/>
<feature type="region of interest" description="Disordered" evidence="1">
    <location>
        <begin position="271"/>
        <end position="331"/>
    </location>
</feature>
<keyword evidence="3" id="KW-1185">Reference proteome</keyword>
<feature type="compositionally biased region" description="Basic and acidic residues" evidence="1">
    <location>
        <begin position="366"/>
        <end position="379"/>
    </location>
</feature>
<reference evidence="2" key="1">
    <citation type="journal article" date="2023" name="Mol. Phylogenet. Evol.">
        <title>Genome-scale phylogeny and comparative genomics of the fungal order Sordariales.</title>
        <authorList>
            <person name="Hensen N."/>
            <person name="Bonometti L."/>
            <person name="Westerberg I."/>
            <person name="Brannstrom I.O."/>
            <person name="Guillou S."/>
            <person name="Cros-Aarteil S."/>
            <person name="Calhoun S."/>
            <person name="Haridas S."/>
            <person name="Kuo A."/>
            <person name="Mondo S."/>
            <person name="Pangilinan J."/>
            <person name="Riley R."/>
            <person name="LaButti K."/>
            <person name="Andreopoulos B."/>
            <person name="Lipzen A."/>
            <person name="Chen C."/>
            <person name="Yan M."/>
            <person name="Daum C."/>
            <person name="Ng V."/>
            <person name="Clum A."/>
            <person name="Steindorff A."/>
            <person name="Ohm R.A."/>
            <person name="Martin F."/>
            <person name="Silar P."/>
            <person name="Natvig D.O."/>
            <person name="Lalanne C."/>
            <person name="Gautier V."/>
            <person name="Ament-Velasquez S.L."/>
            <person name="Kruys A."/>
            <person name="Hutchinson M.I."/>
            <person name="Powell A.J."/>
            <person name="Barry K."/>
            <person name="Miller A.N."/>
            <person name="Grigoriev I.V."/>
            <person name="Debuchy R."/>
            <person name="Gladieux P."/>
            <person name="Hiltunen Thoren M."/>
            <person name="Johannesson H."/>
        </authorList>
    </citation>
    <scope>NUCLEOTIDE SEQUENCE</scope>
    <source>
        <strain evidence="2">CBS 990.96</strain>
    </source>
</reference>
<dbReference type="AlphaFoldDB" id="A0AAN7BLE5"/>
<feature type="compositionally biased region" description="Basic and acidic residues" evidence="1">
    <location>
        <begin position="277"/>
        <end position="291"/>
    </location>
</feature>
<feature type="region of interest" description="Disordered" evidence="1">
    <location>
        <begin position="541"/>
        <end position="615"/>
    </location>
</feature>
<name>A0AAN7BLE5_9PEZI</name>
<dbReference type="Proteomes" id="UP001301958">
    <property type="component" value="Unassembled WGS sequence"/>
</dbReference>
<organism evidence="2 3">
    <name type="scientific">Podospora fimiseda</name>
    <dbReference type="NCBI Taxonomy" id="252190"/>
    <lineage>
        <taxon>Eukaryota</taxon>
        <taxon>Fungi</taxon>
        <taxon>Dikarya</taxon>
        <taxon>Ascomycota</taxon>
        <taxon>Pezizomycotina</taxon>
        <taxon>Sordariomycetes</taxon>
        <taxon>Sordariomycetidae</taxon>
        <taxon>Sordariales</taxon>
        <taxon>Podosporaceae</taxon>
        <taxon>Podospora</taxon>
    </lineage>
</organism>
<feature type="region of interest" description="Disordered" evidence="1">
    <location>
        <begin position="1"/>
        <end position="20"/>
    </location>
</feature>
<gene>
    <name evidence="2" type="ORF">QBC38DRAFT_457111</name>
</gene>
<evidence type="ECO:0000313" key="3">
    <source>
        <dbReference type="Proteomes" id="UP001301958"/>
    </source>
</evidence>
<dbReference type="EMBL" id="MU865363">
    <property type="protein sequence ID" value="KAK4225585.1"/>
    <property type="molecule type" value="Genomic_DNA"/>
</dbReference>
<evidence type="ECO:0000313" key="2">
    <source>
        <dbReference type="EMBL" id="KAK4225585.1"/>
    </source>
</evidence>
<feature type="compositionally biased region" description="Low complexity" evidence="1">
    <location>
        <begin position="311"/>
        <end position="328"/>
    </location>
</feature>
<accession>A0AAN7BLE5</accession>
<reference evidence="2" key="2">
    <citation type="submission" date="2023-05" db="EMBL/GenBank/DDBJ databases">
        <authorList>
            <consortium name="Lawrence Berkeley National Laboratory"/>
            <person name="Steindorff A."/>
            <person name="Hensen N."/>
            <person name="Bonometti L."/>
            <person name="Westerberg I."/>
            <person name="Brannstrom I.O."/>
            <person name="Guillou S."/>
            <person name="Cros-Aarteil S."/>
            <person name="Calhoun S."/>
            <person name="Haridas S."/>
            <person name="Kuo A."/>
            <person name="Mondo S."/>
            <person name="Pangilinan J."/>
            <person name="Riley R."/>
            <person name="Labutti K."/>
            <person name="Andreopoulos B."/>
            <person name="Lipzen A."/>
            <person name="Chen C."/>
            <person name="Yanf M."/>
            <person name="Daum C."/>
            <person name="Ng V."/>
            <person name="Clum A."/>
            <person name="Ohm R."/>
            <person name="Martin F."/>
            <person name="Silar P."/>
            <person name="Natvig D."/>
            <person name="Lalanne C."/>
            <person name="Gautier V."/>
            <person name="Ament-Velasquez S.L."/>
            <person name="Kruys A."/>
            <person name="Hutchinson M.I."/>
            <person name="Powell A.J."/>
            <person name="Barry K."/>
            <person name="Miller A.N."/>
            <person name="Grigoriev I.V."/>
            <person name="Debuchy R."/>
            <person name="Gladieux P."/>
            <person name="Thoren M.H."/>
            <person name="Johannesson H."/>
        </authorList>
    </citation>
    <scope>NUCLEOTIDE SEQUENCE</scope>
    <source>
        <strain evidence="2">CBS 990.96</strain>
    </source>
</reference>
<evidence type="ECO:0000256" key="1">
    <source>
        <dbReference type="SAM" id="MobiDB-lite"/>
    </source>
</evidence>
<comment type="caution">
    <text evidence="2">The sequence shown here is derived from an EMBL/GenBank/DDBJ whole genome shotgun (WGS) entry which is preliminary data.</text>
</comment>